<sequence>MRPRLAPPALVLVLLLTGCGGGTEQVALPPPSSAPPTSPAALTVKEAKGRYLSLVAPYDIARDEVAEAMKAGRQWRTVRERAGAVAAANAACAEQLRGTRWPAAVQAPMTALLAEHEIALRHWKLAAEAGSSAVLRREIKAAEAHTGDRTAGKVRAALGLPPRRPA</sequence>
<evidence type="ECO:0000313" key="3">
    <source>
        <dbReference type="Proteomes" id="UP000199558"/>
    </source>
</evidence>
<name>A0A1A9BHE0_9ACTN</name>
<evidence type="ECO:0000256" key="1">
    <source>
        <dbReference type="SAM" id="MobiDB-lite"/>
    </source>
</evidence>
<dbReference type="OrthoDB" id="3392009at2"/>
<dbReference type="RefSeq" id="WP_091581170.1">
    <property type="nucleotide sequence ID" value="NZ_FLRH01000004.1"/>
</dbReference>
<reference evidence="3" key="1">
    <citation type="submission" date="2016-06" db="EMBL/GenBank/DDBJ databases">
        <authorList>
            <person name="Varghese N."/>
            <person name="Submissions Spin"/>
        </authorList>
    </citation>
    <scope>NUCLEOTIDE SEQUENCE [LARGE SCALE GENOMIC DNA]</scope>
    <source>
        <strain evidence="3">DSM 45794</strain>
    </source>
</reference>
<evidence type="ECO:0000313" key="2">
    <source>
        <dbReference type="EMBL" id="SBT68491.1"/>
    </source>
</evidence>
<keyword evidence="3" id="KW-1185">Reference proteome</keyword>
<feature type="region of interest" description="Disordered" evidence="1">
    <location>
        <begin position="144"/>
        <end position="166"/>
    </location>
</feature>
<dbReference type="AlphaFoldDB" id="A0A1A9BHE0"/>
<accession>A0A1A9BHE0</accession>
<dbReference type="STRING" id="946078.GA0070622_5595"/>
<dbReference type="Proteomes" id="UP000199558">
    <property type="component" value="Unassembled WGS sequence"/>
</dbReference>
<dbReference type="EMBL" id="FLRH01000004">
    <property type="protein sequence ID" value="SBT68491.1"/>
    <property type="molecule type" value="Genomic_DNA"/>
</dbReference>
<gene>
    <name evidence="2" type="ORF">GA0070622_5595</name>
</gene>
<protein>
    <submittedName>
        <fullName evidence="2">Uncharacterized protein</fullName>
    </submittedName>
</protein>
<organism evidence="2 3">
    <name type="scientific">Micromonospora sediminicola</name>
    <dbReference type="NCBI Taxonomy" id="946078"/>
    <lineage>
        <taxon>Bacteria</taxon>
        <taxon>Bacillati</taxon>
        <taxon>Actinomycetota</taxon>
        <taxon>Actinomycetes</taxon>
        <taxon>Micromonosporales</taxon>
        <taxon>Micromonosporaceae</taxon>
        <taxon>Micromonospora</taxon>
    </lineage>
</organism>
<dbReference type="PROSITE" id="PS51257">
    <property type="entry name" value="PROKAR_LIPOPROTEIN"/>
    <property type="match status" value="1"/>
</dbReference>
<proteinExistence type="predicted"/>